<feature type="compositionally biased region" description="Polar residues" evidence="10">
    <location>
        <begin position="745"/>
        <end position="759"/>
    </location>
</feature>
<feature type="domain" description="C2 NT-type" evidence="12">
    <location>
        <begin position="381"/>
        <end position="537"/>
    </location>
</feature>
<evidence type="ECO:0000256" key="3">
    <source>
        <dbReference type="ARBA" id="ARBA00006105"/>
    </source>
</evidence>
<dbReference type="InterPro" id="IPR017938">
    <property type="entry name" value="Riboflavin_synthase-like_b-brl"/>
</dbReference>
<dbReference type="Gene3D" id="3.40.50.80">
    <property type="entry name" value="Nucleotide-binding domain of ferredoxin-NADP reductase (FNR) module"/>
    <property type="match status" value="1"/>
</dbReference>
<evidence type="ECO:0000256" key="4">
    <source>
        <dbReference type="ARBA" id="ARBA00022630"/>
    </source>
</evidence>
<feature type="region of interest" description="Disordered" evidence="10">
    <location>
        <begin position="304"/>
        <end position="325"/>
    </location>
</feature>
<evidence type="ECO:0000256" key="8">
    <source>
        <dbReference type="ARBA" id="ARBA00023136"/>
    </source>
</evidence>
<dbReference type="GO" id="GO:0016020">
    <property type="term" value="C:membrane"/>
    <property type="evidence" value="ECO:0007669"/>
    <property type="project" value="UniProtKB-SubCell"/>
</dbReference>
<feature type="compositionally biased region" description="Polar residues" evidence="10">
    <location>
        <begin position="719"/>
        <end position="731"/>
    </location>
</feature>
<gene>
    <name evidence="13" type="ORF">CLCR_09521</name>
</gene>
<keyword evidence="7" id="KW-0520">NAD</keyword>
<organism evidence="13 14">
    <name type="scientific">Cladophialophora carrionii</name>
    <dbReference type="NCBI Taxonomy" id="86049"/>
    <lineage>
        <taxon>Eukaryota</taxon>
        <taxon>Fungi</taxon>
        <taxon>Dikarya</taxon>
        <taxon>Ascomycota</taxon>
        <taxon>Pezizomycotina</taxon>
        <taxon>Eurotiomycetes</taxon>
        <taxon>Chaetothyriomycetidae</taxon>
        <taxon>Chaetothyriales</taxon>
        <taxon>Herpotrichiellaceae</taxon>
        <taxon>Cladophialophora</taxon>
    </lineage>
</organism>
<feature type="binding site" evidence="9">
    <location>
        <position position="177"/>
    </location>
    <ligand>
        <name>FAD</name>
        <dbReference type="ChEBI" id="CHEBI:57692"/>
    </ligand>
</feature>
<evidence type="ECO:0000256" key="10">
    <source>
        <dbReference type="SAM" id="MobiDB-lite"/>
    </source>
</evidence>
<dbReference type="Proteomes" id="UP000094526">
    <property type="component" value="Unassembled WGS sequence"/>
</dbReference>
<evidence type="ECO:0000313" key="14">
    <source>
        <dbReference type="Proteomes" id="UP000094526"/>
    </source>
</evidence>
<feature type="binding site" evidence="9">
    <location>
        <position position="110"/>
    </location>
    <ligand>
        <name>FAD</name>
        <dbReference type="ChEBI" id="CHEBI:57692"/>
    </ligand>
</feature>
<name>A0A1C1CYZ1_9EURO</name>
<dbReference type="InterPro" id="IPR017927">
    <property type="entry name" value="FAD-bd_FR_type"/>
</dbReference>
<feature type="compositionally biased region" description="Low complexity" evidence="10">
    <location>
        <begin position="634"/>
        <end position="645"/>
    </location>
</feature>
<dbReference type="InterPro" id="IPR008333">
    <property type="entry name" value="Cbr1-like_FAD-bd_dom"/>
</dbReference>
<dbReference type="GO" id="GO:0004128">
    <property type="term" value="F:cytochrome-b5 reductase activity, acting on NAD(P)H"/>
    <property type="evidence" value="ECO:0007669"/>
    <property type="project" value="TreeGrafter"/>
</dbReference>
<dbReference type="OrthoDB" id="432685at2759"/>
<comment type="subcellular location">
    <subcellularLocation>
        <location evidence="2">Membrane</location>
    </subcellularLocation>
</comment>
<keyword evidence="4 9" id="KW-0285">Flavoprotein</keyword>
<dbReference type="PANTHER" id="PTHR19370">
    <property type="entry name" value="NADH-CYTOCHROME B5 REDUCTASE"/>
    <property type="match status" value="1"/>
</dbReference>
<evidence type="ECO:0000256" key="7">
    <source>
        <dbReference type="ARBA" id="ARBA00023027"/>
    </source>
</evidence>
<dbReference type="Gene3D" id="2.40.30.10">
    <property type="entry name" value="Translation factors"/>
    <property type="match status" value="1"/>
</dbReference>
<evidence type="ECO:0000313" key="13">
    <source>
        <dbReference type="EMBL" id="OCT53763.1"/>
    </source>
</evidence>
<feature type="binding site" evidence="9">
    <location>
        <position position="129"/>
    </location>
    <ligand>
        <name>FAD</name>
        <dbReference type="ChEBI" id="CHEBI:57692"/>
    </ligand>
</feature>
<dbReference type="VEuPathDB" id="FungiDB:G647_00694"/>
<comment type="cofactor">
    <cofactor evidence="1 9">
        <name>FAD</name>
        <dbReference type="ChEBI" id="CHEBI:57692"/>
    </cofactor>
</comment>
<keyword evidence="6" id="KW-0560">Oxidoreductase</keyword>
<proteinExistence type="inferred from homology"/>
<feature type="region of interest" description="Disordered" evidence="10">
    <location>
        <begin position="495"/>
        <end position="515"/>
    </location>
</feature>
<dbReference type="EMBL" id="LGRB01000008">
    <property type="protein sequence ID" value="OCT53763.1"/>
    <property type="molecule type" value="Genomic_DNA"/>
</dbReference>
<keyword evidence="14" id="KW-1185">Reference proteome</keyword>
<reference evidence="14" key="1">
    <citation type="submission" date="2015-07" db="EMBL/GenBank/DDBJ databases">
        <authorList>
            <person name="Teixeira M.M."/>
            <person name="Souza R.C."/>
            <person name="Almeida L.G."/>
            <person name="Vicente V.A."/>
            <person name="de Hoog S."/>
            <person name="Bocca A.L."/>
            <person name="de Almeida S.R."/>
            <person name="Vasconcelos A.T."/>
            <person name="Felipe M.S."/>
        </authorList>
    </citation>
    <scope>NUCLEOTIDE SEQUENCE [LARGE SCALE GENOMIC DNA]</scope>
    <source>
        <strain evidence="14">KSF</strain>
    </source>
</reference>
<dbReference type="VEuPathDB" id="FungiDB:G647_00693"/>
<dbReference type="CDD" id="cd06183">
    <property type="entry name" value="cyt_b5_reduct_like"/>
    <property type="match status" value="1"/>
</dbReference>
<evidence type="ECO:0000256" key="5">
    <source>
        <dbReference type="ARBA" id="ARBA00022827"/>
    </source>
</evidence>
<sequence length="790" mass="86266">MSGIRPLRMVSVAAIGATAGYSACHYWNTTFFQFNTVHAESPPSDAQAALKKMTWKGFTELKLEKAEMVNHNVKRLTFALPDDQSITGISPITSLLTRHTPEGGFIPVFRPYTPVSANDQPGYVTFMVKKYPNGKGSGKMHSLKPGDSMLFKPLHEFDYKPNEYSAMTFVAGGSGITPIYQLTRAILDNPEDKTKIALVYANNSEEDILLKNEFDDLAQKFPDRFNRTYVVSKTTPENEGTYQKGYITKAILSQVMPHKLNERNVKVLVSGPPPMIEAVAGAKGGFGWTQGSLGGILGELGYSKEEQPSEPEEDPSSREWKERSDGRLANAGTHVNVSVSVSVVHLLSFLVSATALESGNVFLSMATTTMLRKHALINVAFAVPKNRKPKFDLTLRIIDLTNIPLVAGTATVRWHLSSSTTADHRGRTPSAPISEHKATWEYVKTLPVRLTIDKNGNLQECDIHFEVLQEFNDGGRGGRVHLGNVKLNLAEYTRLPDLGPDRDPQDEGEEEGSITRRYLLQDSKINSTLKIGILMRQTEGDMNFIAPPLKSAMVVGGIAGVLTTETGVLGGGGGANGEDIPSITSKTRELAEAQDIYRRTLAATWACQAGELAPDKLIENLFAGGDGGRPPTSPKKSSSSHHPNPARLGRREESRNSSSSDEPHRHGHTNPQQRHHPSSTPRPSLLAPQTFLTPQMAAPGASPQPLGHRRGTSRDSPVPSVTPNLNLSIQTPGPAGSGVTGAVSGRSSIDQQVQQSQAEHGNRRRSQAEQKEYTEFELRDDLRSWSVRVR</sequence>
<dbReference type="Pfam" id="PF10358">
    <property type="entry name" value="NT-C2"/>
    <property type="match status" value="1"/>
</dbReference>
<dbReference type="InterPro" id="IPR019448">
    <property type="entry name" value="NT-C2"/>
</dbReference>
<dbReference type="PROSITE" id="PS51384">
    <property type="entry name" value="FAD_FR"/>
    <property type="match status" value="1"/>
</dbReference>
<evidence type="ECO:0008006" key="15">
    <source>
        <dbReference type="Google" id="ProtNLM"/>
    </source>
</evidence>
<dbReference type="Pfam" id="PF00175">
    <property type="entry name" value="NAD_binding_1"/>
    <property type="match status" value="1"/>
</dbReference>
<evidence type="ECO:0000256" key="2">
    <source>
        <dbReference type="ARBA" id="ARBA00004370"/>
    </source>
</evidence>
<dbReference type="Pfam" id="PF00970">
    <property type="entry name" value="FAD_binding_6"/>
    <property type="match status" value="1"/>
</dbReference>
<feature type="binding site" evidence="9">
    <location>
        <position position="111"/>
    </location>
    <ligand>
        <name>FAD</name>
        <dbReference type="ChEBI" id="CHEBI:57692"/>
    </ligand>
</feature>
<feature type="binding site" evidence="9">
    <location>
        <position position="135"/>
    </location>
    <ligand>
        <name>FAD</name>
        <dbReference type="ChEBI" id="CHEBI:57692"/>
    </ligand>
</feature>
<feature type="compositionally biased region" description="Basic and acidic residues" evidence="10">
    <location>
        <begin position="315"/>
        <end position="325"/>
    </location>
</feature>
<dbReference type="PROSITE" id="PS51840">
    <property type="entry name" value="C2_NT"/>
    <property type="match status" value="1"/>
</dbReference>
<comment type="similarity">
    <text evidence="3">Belongs to the flavoprotein pyridine nucleotide cytochrome reductase family.</text>
</comment>
<feature type="binding site" evidence="9">
    <location>
        <position position="112"/>
    </location>
    <ligand>
        <name>FAD</name>
        <dbReference type="ChEBI" id="CHEBI:57692"/>
    </ligand>
</feature>
<evidence type="ECO:0000259" key="11">
    <source>
        <dbReference type="PROSITE" id="PS51384"/>
    </source>
</evidence>
<dbReference type="SUPFAM" id="SSF63380">
    <property type="entry name" value="Riboflavin synthase domain-like"/>
    <property type="match status" value="1"/>
</dbReference>
<feature type="compositionally biased region" description="Basic residues" evidence="10">
    <location>
        <begin position="665"/>
        <end position="677"/>
    </location>
</feature>
<accession>A0A1C1CYZ1</accession>
<dbReference type="VEuPathDB" id="FungiDB:CLCR_09521"/>
<evidence type="ECO:0000256" key="6">
    <source>
        <dbReference type="ARBA" id="ARBA00023002"/>
    </source>
</evidence>
<feature type="binding site" evidence="9">
    <location>
        <position position="137"/>
    </location>
    <ligand>
        <name>FAD</name>
        <dbReference type="ChEBI" id="CHEBI:57692"/>
    </ligand>
</feature>
<feature type="region of interest" description="Disordered" evidence="10">
    <location>
        <begin position="621"/>
        <end position="774"/>
    </location>
</feature>
<evidence type="ECO:0000256" key="9">
    <source>
        <dbReference type="PIRSR" id="PIRSR601834-1"/>
    </source>
</evidence>
<dbReference type="InterPro" id="IPR001834">
    <property type="entry name" value="CBR-like"/>
</dbReference>
<dbReference type="AlphaFoldDB" id="A0A1C1CYZ1"/>
<evidence type="ECO:0000259" key="12">
    <source>
        <dbReference type="PROSITE" id="PS51840"/>
    </source>
</evidence>
<keyword evidence="8" id="KW-0472">Membrane</keyword>
<comment type="caution">
    <text evidence="13">The sequence shown here is derived from an EMBL/GenBank/DDBJ whole genome shotgun (WGS) entry which is preliminary data.</text>
</comment>
<dbReference type="PANTHER" id="PTHR19370:SF101">
    <property type="entry name" value="NADH-CYTOCHROME B5 REDUCTASE"/>
    <property type="match status" value="1"/>
</dbReference>
<dbReference type="InterPro" id="IPR001433">
    <property type="entry name" value="OxRdtase_FAD/NAD-bd"/>
</dbReference>
<feature type="domain" description="FAD-binding FR-type" evidence="11">
    <location>
        <begin position="56"/>
        <end position="168"/>
    </location>
</feature>
<dbReference type="InterPro" id="IPR039261">
    <property type="entry name" value="FNR_nucleotide-bd"/>
</dbReference>
<dbReference type="FunFam" id="3.40.50.80:FF:000009">
    <property type="entry name" value="NADH-cytochrome b5 reductase"/>
    <property type="match status" value="1"/>
</dbReference>
<dbReference type="STRING" id="86049.A0A1C1CYZ1"/>
<dbReference type="SUPFAM" id="SSF52343">
    <property type="entry name" value="Ferredoxin reductase-like, C-terminal NADP-linked domain"/>
    <property type="match status" value="1"/>
</dbReference>
<dbReference type="GO" id="GO:0006696">
    <property type="term" value="P:ergosterol biosynthetic process"/>
    <property type="evidence" value="ECO:0007669"/>
    <property type="project" value="TreeGrafter"/>
</dbReference>
<dbReference type="eggNOG" id="ENOG502R9IN">
    <property type="taxonomic scope" value="Eukaryota"/>
</dbReference>
<protein>
    <recommendedName>
        <fullName evidence="15">FAD-binding FR-type domain-containing protein</fullName>
    </recommendedName>
</protein>
<dbReference type="PRINTS" id="PR00406">
    <property type="entry name" value="CYTB5RDTASE"/>
</dbReference>
<evidence type="ECO:0000256" key="1">
    <source>
        <dbReference type="ARBA" id="ARBA00001974"/>
    </source>
</evidence>
<keyword evidence="5 9" id="KW-0274">FAD</keyword>